<evidence type="ECO:0000313" key="3">
    <source>
        <dbReference type="Proteomes" id="UP001217417"/>
    </source>
</evidence>
<comment type="caution">
    <text evidence="2">The sequence shown here is derived from an EMBL/GenBank/DDBJ whole genome shotgun (WGS) entry which is preliminary data.</text>
</comment>
<feature type="signal peptide" evidence="1">
    <location>
        <begin position="1"/>
        <end position="22"/>
    </location>
</feature>
<accession>A0AAD7QPE5</accession>
<dbReference type="Gene3D" id="3.10.450.50">
    <property type="match status" value="2"/>
</dbReference>
<organism evidence="2 3">
    <name type="scientific">Lipomyces tetrasporus</name>
    <dbReference type="NCBI Taxonomy" id="54092"/>
    <lineage>
        <taxon>Eukaryota</taxon>
        <taxon>Fungi</taxon>
        <taxon>Dikarya</taxon>
        <taxon>Ascomycota</taxon>
        <taxon>Saccharomycotina</taxon>
        <taxon>Lipomycetes</taxon>
        <taxon>Lipomycetales</taxon>
        <taxon>Lipomycetaceae</taxon>
        <taxon>Lipomyces</taxon>
    </lineage>
</organism>
<keyword evidence="3" id="KW-1185">Reference proteome</keyword>
<sequence>MTRYTFCTATIAGLMWLGSTVAAPATASVVGELYPNIVDTSHASWRAAQFFQGYFTAKSLHSPNLWLQFFHPTQVGYYDATLGEGWPSRSAAAKVFTELMEAWPKNATSYPLQIFGDTTSAVVHSVDTPGLFGAEIRQVSAVDFRDGKVIRQVDYWDGRRNPVINGRSANDQYPTDLGLDAVRERAAPEMNRVARQLNAAFSECDAEAATALFSYDAVFEDNTLRTREDGQLAINRYLQRALGHLPYGPGTTLRHVLGSARGGGYEWQTAGQPERNGITALELDGTGLITRLVTVWDGSRTSDSAIHALTALSIET</sequence>
<proteinExistence type="predicted"/>
<gene>
    <name evidence="2" type="ORF">POJ06DRAFT_141914</name>
</gene>
<evidence type="ECO:0008006" key="4">
    <source>
        <dbReference type="Google" id="ProtNLM"/>
    </source>
</evidence>
<dbReference type="Proteomes" id="UP001217417">
    <property type="component" value="Unassembled WGS sequence"/>
</dbReference>
<feature type="chain" id="PRO_5042196769" description="SnoaL-like domain-containing protein" evidence="1">
    <location>
        <begin position="23"/>
        <end position="316"/>
    </location>
</feature>
<dbReference type="AlphaFoldDB" id="A0AAD7QPE5"/>
<name>A0AAD7QPE5_9ASCO</name>
<dbReference type="EMBL" id="JARPMG010000008">
    <property type="protein sequence ID" value="KAJ8098775.1"/>
    <property type="molecule type" value="Genomic_DNA"/>
</dbReference>
<dbReference type="SUPFAM" id="SSF54427">
    <property type="entry name" value="NTF2-like"/>
    <property type="match status" value="2"/>
</dbReference>
<dbReference type="GeneID" id="80879693"/>
<dbReference type="RefSeq" id="XP_056042225.1">
    <property type="nucleotide sequence ID" value="XM_056184527.1"/>
</dbReference>
<dbReference type="InterPro" id="IPR032710">
    <property type="entry name" value="NTF2-like_dom_sf"/>
</dbReference>
<evidence type="ECO:0000313" key="2">
    <source>
        <dbReference type="EMBL" id="KAJ8098775.1"/>
    </source>
</evidence>
<reference evidence="2" key="1">
    <citation type="submission" date="2023-03" db="EMBL/GenBank/DDBJ databases">
        <title>Near-Complete genome sequence of Lipomyces tetrasporous NRRL Y-64009, an oleaginous yeast capable of growing on lignocellulosic hydrolysates.</title>
        <authorList>
            <consortium name="Lawrence Berkeley National Laboratory"/>
            <person name="Jagtap S.S."/>
            <person name="Liu J.-J."/>
            <person name="Walukiewicz H.E."/>
            <person name="Pangilinan J."/>
            <person name="Lipzen A."/>
            <person name="Ahrendt S."/>
            <person name="Koriabine M."/>
            <person name="Cobaugh K."/>
            <person name="Salamov A."/>
            <person name="Yoshinaga Y."/>
            <person name="Ng V."/>
            <person name="Daum C."/>
            <person name="Grigoriev I.V."/>
            <person name="Slininger P.J."/>
            <person name="Dien B.S."/>
            <person name="Jin Y.-S."/>
            <person name="Rao C.V."/>
        </authorList>
    </citation>
    <scope>NUCLEOTIDE SEQUENCE</scope>
    <source>
        <strain evidence="2">NRRL Y-64009</strain>
    </source>
</reference>
<keyword evidence="1" id="KW-0732">Signal</keyword>
<evidence type="ECO:0000256" key="1">
    <source>
        <dbReference type="SAM" id="SignalP"/>
    </source>
</evidence>
<protein>
    <recommendedName>
        <fullName evidence="4">SnoaL-like domain-containing protein</fullName>
    </recommendedName>
</protein>